<dbReference type="STRING" id="1121455.SAMN02745728_00863"/>
<organism evidence="2 3">
    <name type="scientific">Desulfovibrio litoralis DSM 11393</name>
    <dbReference type="NCBI Taxonomy" id="1121455"/>
    <lineage>
        <taxon>Bacteria</taxon>
        <taxon>Pseudomonadati</taxon>
        <taxon>Thermodesulfobacteriota</taxon>
        <taxon>Desulfovibrionia</taxon>
        <taxon>Desulfovibrionales</taxon>
        <taxon>Desulfovibrionaceae</taxon>
        <taxon>Desulfovibrio</taxon>
    </lineage>
</organism>
<gene>
    <name evidence="2" type="ORF">SAMN02745728_00863</name>
</gene>
<accession>A0A1M7SEX6</accession>
<keyword evidence="1" id="KW-0175">Coiled coil</keyword>
<dbReference type="Proteomes" id="UP000186469">
    <property type="component" value="Unassembled WGS sequence"/>
</dbReference>
<evidence type="ECO:0000256" key="1">
    <source>
        <dbReference type="SAM" id="Coils"/>
    </source>
</evidence>
<feature type="coiled-coil region" evidence="1">
    <location>
        <begin position="49"/>
        <end position="79"/>
    </location>
</feature>
<proteinExistence type="predicted"/>
<evidence type="ECO:0000313" key="2">
    <source>
        <dbReference type="EMBL" id="SHN57041.1"/>
    </source>
</evidence>
<sequence>MLLADFNHVLLLSERESLCSTERYSLRQLGVSFIQSCNLGQKALEIIKENSKKKNFNKLQEQNKRYKNRLENINNLAGEEAALKWRQNQSFLNSAENDCSLYPVDLIVCTERLSDGHILDFLETLRQMPEQENIAVLVLPDSTRCWRESENLMACCLSRPYTLNEFHSKLLRAKYLLQTVVKERIANKKFVQIGYSLDFKVKQSLSQKQTAQPNNKETDFTEKRLTSDNYLGLAKPEPEKREPFPLLDEDFIELVPHFKRESFSLVDDFDDDRYEKFTRLRQRSFPLVDDEQEYSSNINVLRAIKTVVPQVEKEPANISAALKQPSVPNQTTQNNLYSLNTAQDLLRRGFYINAAHAFLSCHEIIIHNKRVEQVVYASCQYTVAPKDNLTKMVEAMQLVGEKHISQKLEKLLHKTYGLSHAKNKNSLMKKFPILSDILSVASMTVSVWRSPGEFSEYSSI</sequence>
<dbReference type="EMBL" id="FRDI01000003">
    <property type="protein sequence ID" value="SHN57041.1"/>
    <property type="molecule type" value="Genomic_DNA"/>
</dbReference>
<evidence type="ECO:0000313" key="3">
    <source>
        <dbReference type="Proteomes" id="UP000186469"/>
    </source>
</evidence>
<keyword evidence="3" id="KW-1185">Reference proteome</keyword>
<reference evidence="2 3" key="1">
    <citation type="submission" date="2016-12" db="EMBL/GenBank/DDBJ databases">
        <authorList>
            <person name="Song W.-J."/>
            <person name="Kurnit D.M."/>
        </authorList>
    </citation>
    <scope>NUCLEOTIDE SEQUENCE [LARGE SCALE GENOMIC DNA]</scope>
    <source>
        <strain evidence="2 3">DSM 11393</strain>
    </source>
</reference>
<protein>
    <submittedName>
        <fullName evidence="2">Uncharacterized protein</fullName>
    </submittedName>
</protein>
<name>A0A1M7SEX6_9BACT</name>
<dbReference type="AlphaFoldDB" id="A0A1M7SEX6"/>
<dbReference type="RefSeq" id="WP_072696547.1">
    <property type="nucleotide sequence ID" value="NZ_FRDI01000003.1"/>
</dbReference>